<dbReference type="Proteomes" id="UP001195483">
    <property type="component" value="Unassembled WGS sequence"/>
</dbReference>
<proteinExistence type="predicted"/>
<dbReference type="AlphaFoldDB" id="A0AAE0VXN2"/>
<name>A0AAE0VXN2_9BIVA</name>
<keyword evidence="2" id="KW-1185">Reference proteome</keyword>
<dbReference type="EMBL" id="JAEAOA010001734">
    <property type="protein sequence ID" value="KAK3592860.1"/>
    <property type="molecule type" value="Genomic_DNA"/>
</dbReference>
<reference evidence="1" key="3">
    <citation type="submission" date="2023-05" db="EMBL/GenBank/DDBJ databases">
        <authorList>
            <person name="Smith C.H."/>
        </authorList>
    </citation>
    <scope>NUCLEOTIDE SEQUENCE</scope>
    <source>
        <strain evidence="1">CHS0354</strain>
        <tissue evidence="1">Mantle</tissue>
    </source>
</reference>
<organism evidence="1 2">
    <name type="scientific">Potamilus streckersoni</name>
    <dbReference type="NCBI Taxonomy" id="2493646"/>
    <lineage>
        <taxon>Eukaryota</taxon>
        <taxon>Metazoa</taxon>
        <taxon>Spiralia</taxon>
        <taxon>Lophotrochozoa</taxon>
        <taxon>Mollusca</taxon>
        <taxon>Bivalvia</taxon>
        <taxon>Autobranchia</taxon>
        <taxon>Heteroconchia</taxon>
        <taxon>Palaeoheterodonta</taxon>
        <taxon>Unionida</taxon>
        <taxon>Unionoidea</taxon>
        <taxon>Unionidae</taxon>
        <taxon>Ambleminae</taxon>
        <taxon>Lampsilini</taxon>
        <taxon>Potamilus</taxon>
    </lineage>
</organism>
<gene>
    <name evidence="1" type="ORF">CHS0354_028943</name>
</gene>
<reference evidence="1" key="2">
    <citation type="journal article" date="2021" name="Genome Biol. Evol.">
        <title>Developing a high-quality reference genome for a parasitic bivalve with doubly uniparental inheritance (Bivalvia: Unionida).</title>
        <authorList>
            <person name="Smith C.H."/>
        </authorList>
    </citation>
    <scope>NUCLEOTIDE SEQUENCE</scope>
    <source>
        <strain evidence="1">CHS0354</strain>
        <tissue evidence="1">Mantle</tissue>
    </source>
</reference>
<protein>
    <submittedName>
        <fullName evidence="1">Uncharacterized protein</fullName>
    </submittedName>
</protein>
<comment type="caution">
    <text evidence="1">The sequence shown here is derived from an EMBL/GenBank/DDBJ whole genome shotgun (WGS) entry which is preliminary data.</text>
</comment>
<sequence>MAQGYGNVNPEMAQGFGNINSDMTRGYGNINPEMAQVLAVGTICPRYASDCCGWNLVSLPDDELREPYQHVGI</sequence>
<accession>A0AAE0VXN2</accession>
<reference evidence="1" key="1">
    <citation type="journal article" date="2021" name="Genome Biol. Evol.">
        <title>A High-Quality Reference Genome for a Parasitic Bivalve with Doubly Uniparental Inheritance (Bivalvia: Unionida).</title>
        <authorList>
            <person name="Smith C.H."/>
        </authorList>
    </citation>
    <scope>NUCLEOTIDE SEQUENCE</scope>
    <source>
        <strain evidence="1">CHS0354</strain>
    </source>
</reference>
<evidence type="ECO:0000313" key="1">
    <source>
        <dbReference type="EMBL" id="KAK3592860.1"/>
    </source>
</evidence>
<evidence type="ECO:0000313" key="2">
    <source>
        <dbReference type="Proteomes" id="UP001195483"/>
    </source>
</evidence>